<name>A0ABV9IDH1_9DEIO</name>
<organism evidence="2 3">
    <name type="scientific">Deinococcus hohokamensis</name>
    <dbReference type="NCBI Taxonomy" id="309883"/>
    <lineage>
        <taxon>Bacteria</taxon>
        <taxon>Thermotogati</taxon>
        <taxon>Deinococcota</taxon>
        <taxon>Deinococci</taxon>
        <taxon>Deinococcales</taxon>
        <taxon>Deinococcaceae</taxon>
        <taxon>Deinococcus</taxon>
    </lineage>
</organism>
<keyword evidence="1" id="KW-0732">Signal</keyword>
<proteinExistence type="predicted"/>
<evidence type="ECO:0000256" key="1">
    <source>
        <dbReference type="SAM" id="SignalP"/>
    </source>
</evidence>
<evidence type="ECO:0008006" key="4">
    <source>
        <dbReference type="Google" id="ProtNLM"/>
    </source>
</evidence>
<evidence type="ECO:0000313" key="2">
    <source>
        <dbReference type="EMBL" id="MFC4640361.1"/>
    </source>
</evidence>
<protein>
    <recommendedName>
        <fullName evidence="4">EF-hand domain-containing protein</fullName>
    </recommendedName>
</protein>
<reference evidence="3" key="1">
    <citation type="journal article" date="2019" name="Int. J. Syst. Evol. Microbiol.">
        <title>The Global Catalogue of Microorganisms (GCM) 10K type strain sequencing project: providing services to taxonomists for standard genome sequencing and annotation.</title>
        <authorList>
            <consortium name="The Broad Institute Genomics Platform"/>
            <consortium name="The Broad Institute Genome Sequencing Center for Infectious Disease"/>
            <person name="Wu L."/>
            <person name="Ma J."/>
        </authorList>
    </citation>
    <scope>NUCLEOTIDE SEQUENCE [LARGE SCALE GENOMIC DNA]</scope>
    <source>
        <strain evidence="3">CCUG 55995</strain>
    </source>
</reference>
<accession>A0ABV9IDH1</accession>
<feature type="signal peptide" evidence="1">
    <location>
        <begin position="1"/>
        <end position="18"/>
    </location>
</feature>
<feature type="chain" id="PRO_5046438656" description="EF-hand domain-containing protein" evidence="1">
    <location>
        <begin position="19"/>
        <end position="128"/>
    </location>
</feature>
<comment type="caution">
    <text evidence="2">The sequence shown here is derived from an EMBL/GenBank/DDBJ whole genome shotgun (WGS) entry which is preliminary data.</text>
</comment>
<keyword evidence="3" id="KW-1185">Reference proteome</keyword>
<sequence>MTKPVWPLLALLLCTAQAHPVDEVVQGAYLTLLPGKVQLELDVTPGDKVAATVLKALDANADGRVTVAEARVYAGRVLGQSTLKLNGVTVRWTLDRVTVPSYQVLKLGATPSRSTHLPAGPIRWACRL</sequence>
<evidence type="ECO:0000313" key="3">
    <source>
        <dbReference type="Proteomes" id="UP001595952"/>
    </source>
</evidence>
<dbReference type="RefSeq" id="WP_380063335.1">
    <property type="nucleotide sequence ID" value="NZ_JBHSEI010000015.1"/>
</dbReference>
<dbReference type="Proteomes" id="UP001595952">
    <property type="component" value="Unassembled WGS sequence"/>
</dbReference>
<dbReference type="EMBL" id="JBHSEI010000015">
    <property type="protein sequence ID" value="MFC4640361.1"/>
    <property type="molecule type" value="Genomic_DNA"/>
</dbReference>
<gene>
    <name evidence="2" type="ORF">ACFO0D_18685</name>
</gene>